<gene>
    <name evidence="1" type="ORF">JRO89_XS03G0129800</name>
</gene>
<dbReference type="PANTHER" id="PTHR31973">
    <property type="entry name" value="POLYPROTEIN, PUTATIVE-RELATED"/>
    <property type="match status" value="1"/>
</dbReference>
<protein>
    <recommendedName>
        <fullName evidence="3">Protein FAR1-RELATED SEQUENCE</fullName>
    </recommendedName>
</protein>
<organism evidence="1 2">
    <name type="scientific">Xanthoceras sorbifolium</name>
    <dbReference type="NCBI Taxonomy" id="99658"/>
    <lineage>
        <taxon>Eukaryota</taxon>
        <taxon>Viridiplantae</taxon>
        <taxon>Streptophyta</taxon>
        <taxon>Embryophyta</taxon>
        <taxon>Tracheophyta</taxon>
        <taxon>Spermatophyta</taxon>
        <taxon>Magnoliopsida</taxon>
        <taxon>eudicotyledons</taxon>
        <taxon>Gunneridae</taxon>
        <taxon>Pentapetalae</taxon>
        <taxon>rosids</taxon>
        <taxon>malvids</taxon>
        <taxon>Sapindales</taxon>
        <taxon>Sapindaceae</taxon>
        <taxon>Xanthoceroideae</taxon>
        <taxon>Xanthoceras</taxon>
    </lineage>
</organism>
<dbReference type="EMBL" id="JAFEMO010000003">
    <property type="protein sequence ID" value="KAH7573364.1"/>
    <property type="molecule type" value="Genomic_DNA"/>
</dbReference>
<evidence type="ECO:0008006" key="3">
    <source>
        <dbReference type="Google" id="ProtNLM"/>
    </source>
</evidence>
<accession>A0ABQ8I9P6</accession>
<proteinExistence type="predicted"/>
<comment type="caution">
    <text evidence="1">The sequence shown here is derived from an EMBL/GenBank/DDBJ whole genome shotgun (WGS) entry which is preliminary data.</text>
</comment>
<keyword evidence="2" id="KW-1185">Reference proteome</keyword>
<name>A0ABQ8I9P6_9ROSI</name>
<dbReference type="Proteomes" id="UP000827721">
    <property type="component" value="Unassembled WGS sequence"/>
</dbReference>
<sequence length="210" mass="24103">MSDRQKGVKAALDTYWPDSSSRYCVRNIIANMHARFKGDLNEVYVWVAANCSNRADFQVEMDKLFAVSPAAYEYMTGIPLKHWCVHAFNFTNNVIEAFNSWVKNYRSMYVLLLVENIRCKVIKRIHKKYQKALKWTSTVTPIVMNMLVERKKEAIYVDVLCASEHEFEVKDDLKFCIDNNNSKAATKKSSASNARKKLNLGDAATATVRV</sequence>
<evidence type="ECO:0000313" key="1">
    <source>
        <dbReference type="EMBL" id="KAH7573364.1"/>
    </source>
</evidence>
<evidence type="ECO:0000313" key="2">
    <source>
        <dbReference type="Proteomes" id="UP000827721"/>
    </source>
</evidence>
<dbReference type="PANTHER" id="PTHR31973:SF187">
    <property type="entry name" value="MUTATOR TRANSPOSASE MUDRA PROTEIN"/>
    <property type="match status" value="1"/>
</dbReference>
<reference evidence="1 2" key="1">
    <citation type="submission" date="2021-02" db="EMBL/GenBank/DDBJ databases">
        <title>Plant Genome Project.</title>
        <authorList>
            <person name="Zhang R.-G."/>
        </authorList>
    </citation>
    <scope>NUCLEOTIDE SEQUENCE [LARGE SCALE GENOMIC DNA]</scope>
    <source>
        <tissue evidence="1">Leaves</tissue>
    </source>
</reference>